<proteinExistence type="predicted"/>
<name>A0ABR5F6X7_9ACTN</name>
<protein>
    <recommendedName>
        <fullName evidence="4">UvrD-like helicase C-terminal domain-containing protein</fullName>
    </recommendedName>
</protein>
<evidence type="ECO:0008006" key="4">
    <source>
        <dbReference type="Google" id="ProtNLM"/>
    </source>
</evidence>
<gene>
    <name evidence="2" type="ORF">FrCorBMG51_04095</name>
</gene>
<dbReference type="EMBL" id="JWIO01000004">
    <property type="protein sequence ID" value="KLL12479.1"/>
    <property type="molecule type" value="Genomic_DNA"/>
</dbReference>
<dbReference type="Proteomes" id="UP000035425">
    <property type="component" value="Unassembled WGS sequence"/>
</dbReference>
<feature type="region of interest" description="Disordered" evidence="1">
    <location>
        <begin position="1"/>
        <end position="22"/>
    </location>
</feature>
<evidence type="ECO:0000256" key="1">
    <source>
        <dbReference type="SAM" id="MobiDB-lite"/>
    </source>
</evidence>
<organism evidence="2 3">
    <name type="scientific">Protofrankia coriariae</name>
    <dbReference type="NCBI Taxonomy" id="1562887"/>
    <lineage>
        <taxon>Bacteria</taxon>
        <taxon>Bacillati</taxon>
        <taxon>Actinomycetota</taxon>
        <taxon>Actinomycetes</taxon>
        <taxon>Frankiales</taxon>
        <taxon>Frankiaceae</taxon>
        <taxon>Protofrankia</taxon>
    </lineage>
</organism>
<keyword evidence="3" id="KW-1185">Reference proteome</keyword>
<sequence length="112" mass="11826">MPAHSALLKASAGDAEAGVRGSPSLREGLDLGSILDTWLAAHTDGIARVVGDPAFRATPRVRSLTPELSEGLEFDLIVLVDPETFGNGIEGAVDRYVAMTRTTRQLVILTSP</sequence>
<evidence type="ECO:0000313" key="3">
    <source>
        <dbReference type="Proteomes" id="UP000035425"/>
    </source>
</evidence>
<accession>A0ABR5F6X7</accession>
<evidence type="ECO:0000313" key="2">
    <source>
        <dbReference type="EMBL" id="KLL12479.1"/>
    </source>
</evidence>
<comment type="caution">
    <text evidence="2">The sequence shown here is derived from an EMBL/GenBank/DDBJ whole genome shotgun (WGS) entry which is preliminary data.</text>
</comment>
<reference evidence="2 3" key="1">
    <citation type="submission" date="2014-12" db="EMBL/GenBank/DDBJ databases">
        <title>Frankia sp. BMG5.1 draft genome.</title>
        <authorList>
            <person name="Gtari M."/>
            <person name="Ghodhbane-Gtari F."/>
            <person name="Nouioui I."/>
            <person name="Ktari A."/>
            <person name="Hezbri K."/>
            <person name="Mimouni W."/>
            <person name="Sbissi I."/>
            <person name="Ayari A."/>
            <person name="Yamanaka T."/>
            <person name="Normand P."/>
            <person name="Tisa L.S."/>
            <person name="Boudabous A."/>
        </authorList>
    </citation>
    <scope>NUCLEOTIDE SEQUENCE [LARGE SCALE GENOMIC DNA]</scope>
    <source>
        <strain evidence="2 3">BMG5.1</strain>
    </source>
</reference>